<keyword evidence="5" id="KW-0699">rRNA-binding</keyword>
<dbReference type="STRING" id="1796.ABW05_19380"/>
<accession>A0A378WBD7</accession>
<dbReference type="Pfam" id="PF01084">
    <property type="entry name" value="Ribosomal_S18"/>
    <property type="match status" value="1"/>
</dbReference>
<dbReference type="EMBL" id="UGQQ01000002">
    <property type="protein sequence ID" value="SUA29541.1"/>
    <property type="molecule type" value="Genomic_DNA"/>
</dbReference>
<dbReference type="NCBIfam" id="TIGR00165">
    <property type="entry name" value="S18"/>
    <property type="match status" value="1"/>
</dbReference>
<evidence type="ECO:0000256" key="6">
    <source>
        <dbReference type="RuleBase" id="RU003910"/>
    </source>
</evidence>
<dbReference type="HAMAP" id="MF_00270">
    <property type="entry name" value="Ribosomal_bS18"/>
    <property type="match status" value="1"/>
</dbReference>
<comment type="subunit">
    <text evidence="5">Part of the 30S ribosomal subunit. Forms a tight heterodimer with protein bS6.</text>
</comment>
<organism evidence="8 9">
    <name type="scientific">Mycolicibacterium senegalense</name>
    <dbReference type="NCBI Taxonomy" id="1796"/>
    <lineage>
        <taxon>Bacteria</taxon>
        <taxon>Bacillati</taxon>
        <taxon>Actinomycetota</taxon>
        <taxon>Actinomycetes</taxon>
        <taxon>Mycobacteriales</taxon>
        <taxon>Mycobacteriaceae</taxon>
        <taxon>Mycolicibacterium</taxon>
    </lineage>
</organism>
<dbReference type="RefSeq" id="WP_036391497.1">
    <property type="nucleotide sequence ID" value="NZ_CP081000.1"/>
</dbReference>
<keyword evidence="5" id="KW-0694">RNA-binding</keyword>
<dbReference type="AlphaFoldDB" id="A0A378WBD7"/>
<dbReference type="GO" id="GO:0006412">
    <property type="term" value="P:translation"/>
    <property type="evidence" value="ECO:0007669"/>
    <property type="project" value="UniProtKB-UniRule"/>
</dbReference>
<evidence type="ECO:0000256" key="4">
    <source>
        <dbReference type="ARBA" id="ARBA00035141"/>
    </source>
</evidence>
<protein>
    <recommendedName>
        <fullName evidence="4 5">Small ribosomal subunit protein bS18</fullName>
    </recommendedName>
</protein>
<dbReference type="Proteomes" id="UP000254945">
    <property type="component" value="Unassembled WGS sequence"/>
</dbReference>
<evidence type="ECO:0000313" key="8">
    <source>
        <dbReference type="EMBL" id="SUA29541.1"/>
    </source>
</evidence>
<dbReference type="GO" id="GO:0003735">
    <property type="term" value="F:structural constituent of ribosome"/>
    <property type="evidence" value="ECO:0007669"/>
    <property type="project" value="InterPro"/>
</dbReference>
<dbReference type="InterPro" id="IPR018275">
    <property type="entry name" value="Ribosomal_bS18_CS"/>
</dbReference>
<dbReference type="InterPro" id="IPR036870">
    <property type="entry name" value="Ribosomal_bS18_sf"/>
</dbReference>
<comment type="function">
    <text evidence="5">Binds as a heterodimer with protein bS6 to the central domain of the 16S rRNA, where it helps stabilize the platform of the 30S subunit.</text>
</comment>
<dbReference type="PANTHER" id="PTHR13479">
    <property type="entry name" value="30S RIBOSOMAL PROTEIN S18"/>
    <property type="match status" value="1"/>
</dbReference>
<dbReference type="GO" id="GO:0022627">
    <property type="term" value="C:cytosolic small ribosomal subunit"/>
    <property type="evidence" value="ECO:0007669"/>
    <property type="project" value="TreeGrafter"/>
</dbReference>
<evidence type="ECO:0000256" key="2">
    <source>
        <dbReference type="ARBA" id="ARBA00022980"/>
    </source>
</evidence>
<proteinExistence type="inferred from homology"/>
<evidence type="ECO:0000313" key="9">
    <source>
        <dbReference type="Proteomes" id="UP000254945"/>
    </source>
</evidence>
<evidence type="ECO:0000256" key="5">
    <source>
        <dbReference type="HAMAP-Rule" id="MF_00270"/>
    </source>
</evidence>
<evidence type="ECO:0000256" key="7">
    <source>
        <dbReference type="SAM" id="MobiDB-lite"/>
    </source>
</evidence>
<sequence length="87" mass="9760">MAPSSRKNAKKRPPAPDPRKPRRNQLTAMGITEVDYKDVQLLRTFISERGKIRSRRVTGLTPQQQRQVATAIKNAREMALLPVVGPA</sequence>
<keyword evidence="3 5" id="KW-0687">Ribonucleoprotein</keyword>
<comment type="similarity">
    <text evidence="1 5 6">Belongs to the bacterial ribosomal protein bS18 family.</text>
</comment>
<evidence type="ECO:0000256" key="1">
    <source>
        <dbReference type="ARBA" id="ARBA00005589"/>
    </source>
</evidence>
<dbReference type="InterPro" id="IPR001648">
    <property type="entry name" value="Ribosomal_bS18"/>
</dbReference>
<gene>
    <name evidence="8" type="primary">rpsR_2</name>
    <name evidence="5" type="synonym">rpsR</name>
    <name evidence="8" type="ORF">NCTC4524_05540</name>
</gene>
<keyword evidence="2 5" id="KW-0689">Ribosomal protein</keyword>
<dbReference type="Gene3D" id="4.10.640.10">
    <property type="entry name" value="Ribosomal protein S18"/>
    <property type="match status" value="1"/>
</dbReference>
<dbReference type="GO" id="GO:0070181">
    <property type="term" value="F:small ribosomal subunit rRNA binding"/>
    <property type="evidence" value="ECO:0007669"/>
    <property type="project" value="TreeGrafter"/>
</dbReference>
<name>A0A378WBD7_9MYCO</name>
<feature type="region of interest" description="Disordered" evidence="7">
    <location>
        <begin position="1"/>
        <end position="25"/>
    </location>
</feature>
<dbReference type="PRINTS" id="PR00974">
    <property type="entry name" value="RIBOSOMALS18"/>
</dbReference>
<dbReference type="PROSITE" id="PS00057">
    <property type="entry name" value="RIBOSOMAL_S18"/>
    <property type="match status" value="1"/>
</dbReference>
<dbReference type="PANTHER" id="PTHR13479:SF40">
    <property type="entry name" value="SMALL RIBOSOMAL SUBUNIT PROTEIN BS18M"/>
    <property type="match status" value="1"/>
</dbReference>
<evidence type="ECO:0000256" key="3">
    <source>
        <dbReference type="ARBA" id="ARBA00023274"/>
    </source>
</evidence>
<reference evidence="8 9" key="1">
    <citation type="submission" date="2018-06" db="EMBL/GenBank/DDBJ databases">
        <authorList>
            <consortium name="Pathogen Informatics"/>
            <person name="Doyle S."/>
        </authorList>
    </citation>
    <scope>NUCLEOTIDE SEQUENCE [LARGE SCALE GENOMIC DNA]</scope>
    <source>
        <strain evidence="8 9">NCTC4524</strain>
    </source>
</reference>
<dbReference type="SUPFAM" id="SSF46911">
    <property type="entry name" value="Ribosomal protein S18"/>
    <property type="match status" value="1"/>
</dbReference>